<dbReference type="PANTHER" id="PTHR30386:SF24">
    <property type="entry name" value="MULTIDRUG RESISTANCE EFFLUX PUMP"/>
    <property type="match status" value="1"/>
</dbReference>
<proteinExistence type="inferred from homology"/>
<reference evidence="6 7" key="1">
    <citation type="submission" date="2016-12" db="EMBL/GenBank/DDBJ databases">
        <title>Draft Genome Sequence of Mercury Resistant Pseudomonas DRA525.</title>
        <authorList>
            <person name="Drace K.M."/>
        </authorList>
    </citation>
    <scope>NUCLEOTIDE SEQUENCE [LARGE SCALE GENOMIC DNA]</scope>
    <source>
        <strain evidence="6 7">DRA525</strain>
    </source>
</reference>
<dbReference type="Pfam" id="PF25954">
    <property type="entry name" value="Beta-barrel_RND_2"/>
    <property type="match status" value="1"/>
</dbReference>
<feature type="coiled-coil region" evidence="2">
    <location>
        <begin position="202"/>
        <end position="250"/>
    </location>
</feature>
<dbReference type="Gene3D" id="2.40.50.100">
    <property type="match status" value="1"/>
</dbReference>
<evidence type="ECO:0000256" key="1">
    <source>
        <dbReference type="ARBA" id="ARBA00009477"/>
    </source>
</evidence>
<sequence length="387" mass="42522">MLAGGRHRAPAMARTSLVDRPCAAVKFIYISGTIVLMPAQLKRRLLVFFTLVAVIALAFLGHWYFKGRFYESTDNAYVQGEITRISSQLGARIDEVRVEDNQHVRKGDLLVRLEAADFELAVQRARAALATREAEQVQAQSRLTQQASLIAAGQAQVAANQATFDRSRLDLSRAEKLRKPGFVSEERVTTLSADSHVAGSQVDKARADLQSQRQQVNALAAELKRLDAQIANARADLAQAELNLTRCEIRAPISGSIGQRNARNGQVVQAGAYLLSIVPDEDIWVQANFKETQIGRMQPGQRAELLFDSYPDTPIEGRVDSLFAASGAQFSLLPPDNATGNFTKVVQRIPVKLTFRADNPLHGRIRPGMSVTATVDLHSEDEGRNGR</sequence>
<name>A0A1L5PKQ1_PSEPU</name>
<evidence type="ECO:0000313" key="6">
    <source>
        <dbReference type="EMBL" id="APO80809.1"/>
    </source>
</evidence>
<dbReference type="AlphaFoldDB" id="A0A1L5PKQ1"/>
<keyword evidence="3" id="KW-0812">Transmembrane</keyword>
<comment type="similarity">
    <text evidence="1">Belongs to the membrane fusion protein (MFP) (TC 8.A.1) family.</text>
</comment>
<dbReference type="Proteomes" id="UP000185146">
    <property type="component" value="Chromosome"/>
</dbReference>
<gene>
    <name evidence="6" type="ORF">BL240_04645</name>
</gene>
<dbReference type="InterPro" id="IPR058625">
    <property type="entry name" value="MdtA-like_BSH"/>
</dbReference>
<evidence type="ECO:0000259" key="4">
    <source>
        <dbReference type="Pfam" id="PF25917"/>
    </source>
</evidence>
<dbReference type="InterPro" id="IPR050739">
    <property type="entry name" value="MFP"/>
</dbReference>
<feature type="domain" description="Multidrug resistance protein MdtA-like barrel-sandwich hybrid" evidence="4">
    <location>
        <begin position="83"/>
        <end position="273"/>
    </location>
</feature>
<dbReference type="SUPFAM" id="SSF111369">
    <property type="entry name" value="HlyD-like secretion proteins"/>
    <property type="match status" value="2"/>
</dbReference>
<organism evidence="6 7">
    <name type="scientific">Pseudomonas putida</name>
    <name type="common">Arthrobacter siderocapsulatus</name>
    <dbReference type="NCBI Taxonomy" id="303"/>
    <lineage>
        <taxon>Bacteria</taxon>
        <taxon>Pseudomonadati</taxon>
        <taxon>Pseudomonadota</taxon>
        <taxon>Gammaproteobacteria</taxon>
        <taxon>Pseudomonadales</taxon>
        <taxon>Pseudomonadaceae</taxon>
        <taxon>Pseudomonas</taxon>
    </lineage>
</organism>
<keyword evidence="2" id="KW-0175">Coiled coil</keyword>
<keyword evidence="3" id="KW-1133">Transmembrane helix</keyword>
<accession>A0A1L5PKQ1</accession>
<dbReference type="GO" id="GO:0055085">
    <property type="term" value="P:transmembrane transport"/>
    <property type="evidence" value="ECO:0007669"/>
    <property type="project" value="InterPro"/>
</dbReference>
<feature type="domain" description="CusB-like beta-barrel" evidence="5">
    <location>
        <begin position="283"/>
        <end position="324"/>
    </location>
</feature>
<dbReference type="EMBL" id="CP018743">
    <property type="protein sequence ID" value="APO80809.1"/>
    <property type="molecule type" value="Genomic_DNA"/>
</dbReference>
<evidence type="ECO:0000256" key="3">
    <source>
        <dbReference type="SAM" id="Phobius"/>
    </source>
</evidence>
<dbReference type="Pfam" id="PF25917">
    <property type="entry name" value="BSH_RND"/>
    <property type="match status" value="1"/>
</dbReference>
<dbReference type="PANTHER" id="PTHR30386">
    <property type="entry name" value="MEMBRANE FUSION SUBUNIT OF EMRAB-TOLC MULTIDRUG EFFLUX PUMP"/>
    <property type="match status" value="1"/>
</dbReference>
<keyword evidence="3" id="KW-0472">Membrane</keyword>
<evidence type="ECO:0000259" key="5">
    <source>
        <dbReference type="Pfam" id="PF25954"/>
    </source>
</evidence>
<feature type="transmembrane region" description="Helical" evidence="3">
    <location>
        <begin position="45"/>
        <end position="65"/>
    </location>
</feature>
<protein>
    <submittedName>
        <fullName evidence="6">Transporter</fullName>
    </submittedName>
</protein>
<evidence type="ECO:0000313" key="7">
    <source>
        <dbReference type="Proteomes" id="UP000185146"/>
    </source>
</evidence>
<dbReference type="Gene3D" id="2.40.30.170">
    <property type="match status" value="1"/>
</dbReference>
<dbReference type="PRINTS" id="PR01490">
    <property type="entry name" value="RTXTOXIND"/>
</dbReference>
<evidence type="ECO:0000256" key="2">
    <source>
        <dbReference type="SAM" id="Coils"/>
    </source>
</evidence>
<dbReference type="Gene3D" id="1.10.287.470">
    <property type="entry name" value="Helix hairpin bin"/>
    <property type="match status" value="2"/>
</dbReference>
<dbReference type="InterPro" id="IPR058792">
    <property type="entry name" value="Beta-barrel_RND_2"/>
</dbReference>